<feature type="region of interest" description="Disordered" evidence="2">
    <location>
        <begin position="223"/>
        <end position="242"/>
    </location>
</feature>
<keyword evidence="1" id="KW-0863">Zinc-finger</keyword>
<evidence type="ECO:0000256" key="2">
    <source>
        <dbReference type="SAM" id="MobiDB-lite"/>
    </source>
</evidence>
<comment type="caution">
    <text evidence="4">The sequence shown here is derived from an EMBL/GenBank/DDBJ whole genome shotgun (WGS) entry which is preliminary data.</text>
</comment>
<organism evidence="4 5">
    <name type="scientific">Cryptococcus tetragattii IND107</name>
    <dbReference type="NCBI Taxonomy" id="1296105"/>
    <lineage>
        <taxon>Eukaryota</taxon>
        <taxon>Fungi</taxon>
        <taxon>Dikarya</taxon>
        <taxon>Basidiomycota</taxon>
        <taxon>Agaricomycotina</taxon>
        <taxon>Tremellomycetes</taxon>
        <taxon>Tremellales</taxon>
        <taxon>Cryptococcaceae</taxon>
        <taxon>Cryptococcus</taxon>
        <taxon>Cryptococcus gattii species complex</taxon>
    </lineage>
</organism>
<dbReference type="RefSeq" id="XP_066615335.1">
    <property type="nucleotide sequence ID" value="XM_066756558.1"/>
</dbReference>
<name>A0ABR3BXQ9_9TREE</name>
<dbReference type="GeneID" id="91988865"/>
<feature type="compositionally biased region" description="Low complexity" evidence="2">
    <location>
        <begin position="23"/>
        <end position="36"/>
    </location>
</feature>
<dbReference type="InterPro" id="IPR000679">
    <property type="entry name" value="Znf_GATA"/>
</dbReference>
<evidence type="ECO:0000259" key="3">
    <source>
        <dbReference type="PROSITE" id="PS50114"/>
    </source>
</evidence>
<protein>
    <recommendedName>
        <fullName evidence="3">GATA-type domain-containing protein</fullName>
    </recommendedName>
</protein>
<feature type="compositionally biased region" description="Polar residues" evidence="2">
    <location>
        <begin position="58"/>
        <end position="67"/>
    </location>
</feature>
<feature type="compositionally biased region" description="Polar residues" evidence="2">
    <location>
        <begin position="37"/>
        <end position="50"/>
    </location>
</feature>
<feature type="domain" description="GATA-type" evidence="3">
    <location>
        <begin position="71"/>
        <end position="109"/>
    </location>
</feature>
<dbReference type="InterPro" id="IPR013088">
    <property type="entry name" value="Znf_NHR/GATA"/>
</dbReference>
<dbReference type="Proteomes" id="UP000054399">
    <property type="component" value="Unassembled WGS sequence"/>
</dbReference>
<evidence type="ECO:0000313" key="4">
    <source>
        <dbReference type="EMBL" id="KAL0252615.1"/>
    </source>
</evidence>
<dbReference type="EMBL" id="ATAM02000003">
    <property type="protein sequence ID" value="KAL0252615.1"/>
    <property type="molecule type" value="Genomic_DNA"/>
</dbReference>
<proteinExistence type="predicted"/>
<keyword evidence="1" id="KW-0862">Zinc</keyword>
<keyword evidence="1" id="KW-0479">Metal-binding</keyword>
<evidence type="ECO:0000313" key="5">
    <source>
        <dbReference type="Proteomes" id="UP000054399"/>
    </source>
</evidence>
<feature type="region of interest" description="Disordered" evidence="2">
    <location>
        <begin position="23"/>
        <end position="83"/>
    </location>
</feature>
<sequence>MSPEDHQQFPLLPSPSLERKSLISLSPETEPLSSPLQTITPPHSQHSIKSVATHRKNASINQGSRFPSRTPRNDRQCTNCGETDTPQWRGTLCNACALWKRSRGTDRPLPLLFPVRKRSFCRVNHVEEDERERGPENLETWAPRNHVAGYGRALPFPSRLLATDGRSTARSQPPSSRKMGLPDKIVSIMTQGHSYPRGRQVNRNIEGGRCEAEDTEVRFPKLTRSSPLFHGGPGEPRTVNLGRDYPTLRYGRYVQSQEFHSSTRTFDSYSGYGCAGGENRSERKSPIPRMSREEFMRGAEWLYDVLQQTSKLLRHMDNIEARAP</sequence>
<dbReference type="SMART" id="SM00401">
    <property type="entry name" value="ZnF_GATA"/>
    <property type="match status" value="1"/>
</dbReference>
<dbReference type="Gene3D" id="3.30.50.10">
    <property type="entry name" value="Erythroid Transcription Factor GATA-1, subunit A"/>
    <property type="match status" value="1"/>
</dbReference>
<keyword evidence="5" id="KW-1185">Reference proteome</keyword>
<reference evidence="5" key="1">
    <citation type="submission" date="2015-01" db="EMBL/GenBank/DDBJ databases">
        <title>The Genome Sequence of Cryptococcus gattii MMRL2647.</title>
        <authorList>
            <consortium name="The Broad Institute Genomics Platform"/>
            <person name="Cuomo C."/>
            <person name="Litvintseva A."/>
            <person name="Chen Y."/>
            <person name="Heitman J."/>
            <person name="Sun S."/>
            <person name="Springer D."/>
            <person name="Dromer F."/>
            <person name="Young S."/>
            <person name="Zeng Q."/>
            <person name="Gargeya S."/>
            <person name="Abouelleil A."/>
            <person name="Alvarado L."/>
            <person name="Chapman S.B."/>
            <person name="Gainer-Dewar J."/>
            <person name="Goldberg J."/>
            <person name="Griggs A."/>
            <person name="Gujja S."/>
            <person name="Hansen M."/>
            <person name="Howarth C."/>
            <person name="Imamovic A."/>
            <person name="Larimer J."/>
            <person name="Murphy C."/>
            <person name="Naylor J."/>
            <person name="Pearson M."/>
            <person name="Priest M."/>
            <person name="Roberts A."/>
            <person name="Saif S."/>
            <person name="Shea T."/>
            <person name="Sykes S."/>
            <person name="Wortman J."/>
            <person name="Nusbaum C."/>
            <person name="Birren B."/>
        </authorList>
    </citation>
    <scope>NUCLEOTIDE SEQUENCE [LARGE SCALE GENOMIC DNA]</scope>
    <source>
        <strain evidence="5">IND107</strain>
    </source>
</reference>
<dbReference type="SUPFAM" id="SSF57716">
    <property type="entry name" value="Glucocorticoid receptor-like (DNA-binding domain)"/>
    <property type="match status" value="1"/>
</dbReference>
<dbReference type="CDD" id="cd00202">
    <property type="entry name" value="ZnF_GATA"/>
    <property type="match status" value="1"/>
</dbReference>
<gene>
    <name evidence="4" type="ORF">I308_102007</name>
</gene>
<reference evidence="4 5" key="2">
    <citation type="submission" date="2024-01" db="EMBL/GenBank/DDBJ databases">
        <title>Comparative genomics of Cryptococcus and Kwoniella reveals pathogenesis evolution and contrasting modes of karyotype evolution via chromosome fusion or intercentromeric recombination.</title>
        <authorList>
            <person name="Coelho M.A."/>
            <person name="David-Palma M."/>
            <person name="Shea T."/>
            <person name="Bowers K."/>
            <person name="Mcginley-Smith S."/>
            <person name="Mohammad A.W."/>
            <person name="Gnirke A."/>
            <person name="Yurkov A.M."/>
            <person name="Nowrousian M."/>
            <person name="Sun S."/>
            <person name="Cuomo C.A."/>
            <person name="Heitman J."/>
        </authorList>
    </citation>
    <scope>NUCLEOTIDE SEQUENCE [LARGE SCALE GENOMIC DNA]</scope>
    <source>
        <strain evidence="4 5">IND107</strain>
    </source>
</reference>
<evidence type="ECO:0000256" key="1">
    <source>
        <dbReference type="PROSITE-ProRule" id="PRU00094"/>
    </source>
</evidence>
<dbReference type="PROSITE" id="PS50114">
    <property type="entry name" value="GATA_ZN_FINGER_2"/>
    <property type="match status" value="1"/>
</dbReference>
<accession>A0ABR3BXQ9</accession>